<dbReference type="InterPro" id="IPR050364">
    <property type="entry name" value="Cytochrome_P450_fung"/>
</dbReference>
<reference evidence="16 17" key="1">
    <citation type="submission" date="2016-03" db="EMBL/GenBank/DDBJ databases">
        <title>Whole genome sequencing of Grifola frondosa 9006-11.</title>
        <authorList>
            <person name="Min B."/>
            <person name="Park H."/>
            <person name="Kim J.-G."/>
            <person name="Cho H."/>
            <person name="Oh Y.-L."/>
            <person name="Kong W.-S."/>
            <person name="Choi I.-G."/>
        </authorList>
    </citation>
    <scope>NUCLEOTIDE SEQUENCE [LARGE SCALE GENOMIC DNA]</scope>
    <source>
        <strain evidence="16 17">9006-11</strain>
    </source>
</reference>
<evidence type="ECO:0000256" key="15">
    <source>
        <dbReference type="SAM" id="MobiDB-lite"/>
    </source>
</evidence>
<evidence type="ECO:0000256" key="8">
    <source>
        <dbReference type="ARBA" id="ARBA00022989"/>
    </source>
</evidence>
<dbReference type="GO" id="GO:0004497">
    <property type="term" value="F:monooxygenase activity"/>
    <property type="evidence" value="ECO:0007669"/>
    <property type="project" value="UniProtKB-KW"/>
</dbReference>
<evidence type="ECO:0000256" key="12">
    <source>
        <dbReference type="ARBA" id="ARBA00023136"/>
    </source>
</evidence>
<dbReference type="PANTHER" id="PTHR46300">
    <property type="entry name" value="P450, PUTATIVE (EUROFUNG)-RELATED-RELATED"/>
    <property type="match status" value="1"/>
</dbReference>
<keyword evidence="11 14" id="KW-0503">Monooxygenase</keyword>
<evidence type="ECO:0000313" key="17">
    <source>
        <dbReference type="Proteomes" id="UP000092993"/>
    </source>
</evidence>
<dbReference type="OMA" id="FHGLGNN"/>
<dbReference type="CDD" id="cd11065">
    <property type="entry name" value="CYP64-like"/>
    <property type="match status" value="1"/>
</dbReference>
<organism evidence="16 17">
    <name type="scientific">Grifola frondosa</name>
    <name type="common">Maitake</name>
    <name type="synonym">Polyporus frondosus</name>
    <dbReference type="NCBI Taxonomy" id="5627"/>
    <lineage>
        <taxon>Eukaryota</taxon>
        <taxon>Fungi</taxon>
        <taxon>Dikarya</taxon>
        <taxon>Basidiomycota</taxon>
        <taxon>Agaricomycotina</taxon>
        <taxon>Agaricomycetes</taxon>
        <taxon>Polyporales</taxon>
        <taxon>Grifolaceae</taxon>
        <taxon>Grifola</taxon>
    </lineage>
</organism>
<proteinExistence type="inferred from homology"/>
<comment type="cofactor">
    <cofactor evidence="1 13">
        <name>heme</name>
        <dbReference type="ChEBI" id="CHEBI:30413"/>
    </cofactor>
</comment>
<evidence type="ECO:0000256" key="3">
    <source>
        <dbReference type="ARBA" id="ARBA00005179"/>
    </source>
</evidence>
<dbReference type="PANTHER" id="PTHR46300:SF7">
    <property type="entry name" value="P450, PUTATIVE (EUROFUNG)-RELATED"/>
    <property type="match status" value="1"/>
</dbReference>
<dbReference type="PRINTS" id="PR00385">
    <property type="entry name" value="P450"/>
</dbReference>
<evidence type="ECO:0000256" key="13">
    <source>
        <dbReference type="PIRSR" id="PIRSR602401-1"/>
    </source>
</evidence>
<name>A0A1C7MHA6_GRIFR</name>
<dbReference type="PRINTS" id="PR00463">
    <property type="entry name" value="EP450I"/>
</dbReference>
<dbReference type="GO" id="GO:0020037">
    <property type="term" value="F:heme binding"/>
    <property type="evidence" value="ECO:0007669"/>
    <property type="project" value="InterPro"/>
</dbReference>
<dbReference type="InterPro" id="IPR017972">
    <property type="entry name" value="Cyt_P450_CS"/>
</dbReference>
<evidence type="ECO:0000313" key="16">
    <source>
        <dbReference type="EMBL" id="OBZ74404.1"/>
    </source>
</evidence>
<dbReference type="InterPro" id="IPR036396">
    <property type="entry name" value="Cyt_P450_sf"/>
</dbReference>
<evidence type="ECO:0000256" key="10">
    <source>
        <dbReference type="ARBA" id="ARBA00023004"/>
    </source>
</evidence>
<dbReference type="SUPFAM" id="SSF48264">
    <property type="entry name" value="Cytochrome P450"/>
    <property type="match status" value="1"/>
</dbReference>
<accession>A0A1C7MHA6</accession>
<evidence type="ECO:0000256" key="5">
    <source>
        <dbReference type="ARBA" id="ARBA00022617"/>
    </source>
</evidence>
<dbReference type="PROSITE" id="PS00086">
    <property type="entry name" value="CYTOCHROME_P450"/>
    <property type="match status" value="1"/>
</dbReference>
<keyword evidence="8" id="KW-1133">Transmembrane helix</keyword>
<dbReference type="OrthoDB" id="2789670at2759"/>
<dbReference type="Pfam" id="PF00067">
    <property type="entry name" value="p450"/>
    <property type="match status" value="1"/>
</dbReference>
<dbReference type="GO" id="GO:0005506">
    <property type="term" value="F:iron ion binding"/>
    <property type="evidence" value="ECO:0007669"/>
    <property type="project" value="InterPro"/>
</dbReference>
<evidence type="ECO:0000256" key="2">
    <source>
        <dbReference type="ARBA" id="ARBA00004167"/>
    </source>
</evidence>
<feature type="region of interest" description="Disordered" evidence="15">
    <location>
        <begin position="1"/>
        <end position="21"/>
    </location>
</feature>
<dbReference type="AlphaFoldDB" id="A0A1C7MHA6"/>
<keyword evidence="17" id="KW-1185">Reference proteome</keyword>
<evidence type="ECO:0000256" key="11">
    <source>
        <dbReference type="ARBA" id="ARBA00023033"/>
    </source>
</evidence>
<dbReference type="GO" id="GO:0016020">
    <property type="term" value="C:membrane"/>
    <property type="evidence" value="ECO:0007669"/>
    <property type="project" value="UniProtKB-SubCell"/>
</dbReference>
<evidence type="ECO:0000256" key="4">
    <source>
        <dbReference type="ARBA" id="ARBA00010617"/>
    </source>
</evidence>
<dbReference type="EMBL" id="LUGG01000005">
    <property type="protein sequence ID" value="OBZ74404.1"/>
    <property type="molecule type" value="Genomic_DNA"/>
</dbReference>
<keyword evidence="12" id="KW-0472">Membrane</keyword>
<gene>
    <name evidence="16" type="primary">ordA_26</name>
    <name evidence="16" type="ORF">A0H81_05727</name>
</gene>
<dbReference type="STRING" id="5627.A0A1C7MHA6"/>
<comment type="pathway">
    <text evidence="3">Secondary metabolite biosynthesis.</text>
</comment>
<evidence type="ECO:0000256" key="9">
    <source>
        <dbReference type="ARBA" id="ARBA00023002"/>
    </source>
</evidence>
<keyword evidence="6" id="KW-0812">Transmembrane</keyword>
<comment type="subcellular location">
    <subcellularLocation>
        <location evidence="2">Membrane</location>
        <topology evidence="2">Single-pass membrane protein</topology>
    </subcellularLocation>
</comment>
<keyword evidence="5 13" id="KW-0349">Heme</keyword>
<dbReference type="InterPro" id="IPR002401">
    <property type="entry name" value="Cyt_P450_E_grp-I"/>
</dbReference>
<sequence length="563" mass="62579">MHSLGGRARSSPVTQRSSIAVPRECNDASGVRPIIKLDLFLPSVQLPTPKNQIHSEESPSIPRPSGSSHWFLDFSKTPATSNGSVFHTGRMDFPPGPPARPIVGNILEVPSSGAWNLYTKLKPQYGDLVYFHGLGSKILVLNSLKAIHDLLDKRGNNYSHRPIFTTLGELMHVDQSMPLLPYGKEWREHRKLAYIALSPSAVKKYHSVQSDISALMNRDFLERPDDFFSHVRLTSGRILLTVTYGLSVDAADNEYITHAEETMELITRGSVPGAFLCDLLPFLKWLPSWTSFQKEVAQGRAMVEHLVTKPFEHVKREMAEGTAAPSLTQDLLRLEPEPSSEFEYRVRWTTGAVYGAGGESTYATVLTFILAMALHPEFQNRAQAEIDRVVGTERMPVVSHRADLPYVAAVIKETMRWHPVVPLAIARRTAEDDVYEGYFIPKGTIVVPNTEVVTLEPNDKYDPHAFLPDRFLDPTQDVVDPAVYAFGYGRRVCPGKALAENSVFLLITGLLTAFDIAPPAEGGLEARFGASLVSYPEPFKCAFCPRSEAKAELVRRRAAQCKV</sequence>
<evidence type="ECO:0000256" key="6">
    <source>
        <dbReference type="ARBA" id="ARBA00022692"/>
    </source>
</evidence>
<comment type="similarity">
    <text evidence="4 14">Belongs to the cytochrome P450 family.</text>
</comment>
<keyword evidence="9 14" id="KW-0560">Oxidoreductase</keyword>
<keyword evidence="10 13" id="KW-0408">Iron</keyword>
<feature type="binding site" description="axial binding residue" evidence="13">
    <location>
        <position position="493"/>
    </location>
    <ligand>
        <name>heme</name>
        <dbReference type="ChEBI" id="CHEBI:30413"/>
    </ligand>
    <ligandPart>
        <name>Fe</name>
        <dbReference type="ChEBI" id="CHEBI:18248"/>
    </ligandPart>
</feature>
<evidence type="ECO:0000256" key="7">
    <source>
        <dbReference type="ARBA" id="ARBA00022723"/>
    </source>
</evidence>
<comment type="caution">
    <text evidence="16">The sequence shown here is derived from an EMBL/GenBank/DDBJ whole genome shotgun (WGS) entry which is preliminary data.</text>
</comment>
<dbReference type="GO" id="GO:0016705">
    <property type="term" value="F:oxidoreductase activity, acting on paired donors, with incorporation or reduction of molecular oxygen"/>
    <property type="evidence" value="ECO:0007669"/>
    <property type="project" value="InterPro"/>
</dbReference>
<protein>
    <submittedName>
        <fullName evidence="16">O-methylsterigmatocystin oxidoreductase</fullName>
    </submittedName>
</protein>
<evidence type="ECO:0000256" key="14">
    <source>
        <dbReference type="RuleBase" id="RU000461"/>
    </source>
</evidence>
<dbReference type="Gene3D" id="1.10.630.10">
    <property type="entry name" value="Cytochrome P450"/>
    <property type="match status" value="1"/>
</dbReference>
<keyword evidence="7 13" id="KW-0479">Metal-binding</keyword>
<dbReference type="Proteomes" id="UP000092993">
    <property type="component" value="Unassembled WGS sequence"/>
</dbReference>
<evidence type="ECO:0000256" key="1">
    <source>
        <dbReference type="ARBA" id="ARBA00001971"/>
    </source>
</evidence>
<dbReference type="InterPro" id="IPR001128">
    <property type="entry name" value="Cyt_P450"/>
</dbReference>